<dbReference type="SUPFAM" id="SSF49313">
    <property type="entry name" value="Cadherin-like"/>
    <property type="match status" value="7"/>
</dbReference>
<proteinExistence type="predicted"/>
<dbReference type="PROSITE" id="PS50268">
    <property type="entry name" value="CADHERIN_2"/>
    <property type="match status" value="9"/>
</dbReference>
<evidence type="ECO:0000313" key="7">
    <source>
        <dbReference type="Proteomes" id="UP000315700"/>
    </source>
</evidence>
<feature type="domain" description="Cadherin" evidence="5">
    <location>
        <begin position="2300"/>
        <end position="2397"/>
    </location>
</feature>
<dbReference type="InterPro" id="IPR011047">
    <property type="entry name" value="Quinoprotein_ADH-like_sf"/>
</dbReference>
<dbReference type="InterPro" id="IPR030916">
    <property type="entry name" value="ELWxxDGT_rpt"/>
</dbReference>
<dbReference type="GO" id="GO:0005509">
    <property type="term" value="F:calcium ion binding"/>
    <property type="evidence" value="ECO:0007669"/>
    <property type="project" value="InterPro"/>
</dbReference>
<keyword evidence="4" id="KW-0472">Membrane</keyword>
<dbReference type="RefSeq" id="WP_145029997.1">
    <property type="nucleotide sequence ID" value="NZ_CP036271.1"/>
</dbReference>
<feature type="domain" description="Cadherin" evidence="5">
    <location>
        <begin position="1722"/>
        <end position="1817"/>
    </location>
</feature>
<accession>A0A517SDJ2</accession>
<organism evidence="6 7">
    <name type="scientific">Caulifigura coniformis</name>
    <dbReference type="NCBI Taxonomy" id="2527983"/>
    <lineage>
        <taxon>Bacteria</taxon>
        <taxon>Pseudomonadati</taxon>
        <taxon>Planctomycetota</taxon>
        <taxon>Planctomycetia</taxon>
        <taxon>Planctomycetales</taxon>
        <taxon>Planctomycetaceae</taxon>
        <taxon>Caulifigura</taxon>
    </lineage>
</organism>
<dbReference type="NCBIfam" id="TIGR04534">
    <property type="entry name" value="ELWxxDGT_rpt"/>
    <property type="match status" value="1"/>
</dbReference>
<reference evidence="6 7" key="1">
    <citation type="submission" date="2019-02" db="EMBL/GenBank/DDBJ databases">
        <title>Deep-cultivation of Planctomycetes and their phenomic and genomic characterization uncovers novel biology.</title>
        <authorList>
            <person name="Wiegand S."/>
            <person name="Jogler M."/>
            <person name="Boedeker C."/>
            <person name="Pinto D."/>
            <person name="Vollmers J."/>
            <person name="Rivas-Marin E."/>
            <person name="Kohn T."/>
            <person name="Peeters S.H."/>
            <person name="Heuer A."/>
            <person name="Rast P."/>
            <person name="Oberbeckmann S."/>
            <person name="Bunk B."/>
            <person name="Jeske O."/>
            <person name="Meyerdierks A."/>
            <person name="Storesund J.E."/>
            <person name="Kallscheuer N."/>
            <person name="Luecker S."/>
            <person name="Lage O.M."/>
            <person name="Pohl T."/>
            <person name="Merkel B.J."/>
            <person name="Hornburger P."/>
            <person name="Mueller R.-W."/>
            <person name="Bruemmer F."/>
            <person name="Labrenz M."/>
            <person name="Spormann A.M."/>
            <person name="Op den Camp H."/>
            <person name="Overmann J."/>
            <person name="Amann R."/>
            <person name="Jetten M.S.M."/>
            <person name="Mascher T."/>
            <person name="Medema M.H."/>
            <person name="Devos D.P."/>
            <person name="Kaster A.-K."/>
            <person name="Ovreas L."/>
            <person name="Rohde M."/>
            <person name="Galperin M.Y."/>
            <person name="Jogler C."/>
        </authorList>
    </citation>
    <scope>NUCLEOTIDE SEQUENCE [LARGE SCALE GENOMIC DNA]</scope>
    <source>
        <strain evidence="6 7">Pan44</strain>
    </source>
</reference>
<dbReference type="InterPro" id="IPR039808">
    <property type="entry name" value="Cadherin"/>
</dbReference>
<dbReference type="EMBL" id="CP036271">
    <property type="protein sequence ID" value="QDT54177.1"/>
    <property type="molecule type" value="Genomic_DNA"/>
</dbReference>
<feature type="domain" description="Cadherin" evidence="5">
    <location>
        <begin position="2081"/>
        <end position="2194"/>
    </location>
</feature>
<dbReference type="Proteomes" id="UP000315700">
    <property type="component" value="Chromosome"/>
</dbReference>
<keyword evidence="2" id="KW-0677">Repeat</keyword>
<dbReference type="Gene3D" id="2.60.40.60">
    <property type="entry name" value="Cadherins"/>
    <property type="match status" value="9"/>
</dbReference>
<dbReference type="GO" id="GO:0008013">
    <property type="term" value="F:beta-catenin binding"/>
    <property type="evidence" value="ECO:0007669"/>
    <property type="project" value="TreeGrafter"/>
</dbReference>
<dbReference type="PANTHER" id="PTHR24027:SF438">
    <property type="entry name" value="CADHERIN 23"/>
    <property type="match status" value="1"/>
</dbReference>
<dbReference type="KEGG" id="ccos:Pan44_22040"/>
<dbReference type="InParanoid" id="A0A517SDJ2"/>
<dbReference type="GO" id="GO:0016342">
    <property type="term" value="C:catenin complex"/>
    <property type="evidence" value="ECO:0007669"/>
    <property type="project" value="TreeGrafter"/>
</dbReference>
<dbReference type="InterPro" id="IPR002126">
    <property type="entry name" value="Cadherin-like_dom"/>
</dbReference>
<gene>
    <name evidence="6" type="ORF">Pan44_22040</name>
</gene>
<evidence type="ECO:0000256" key="4">
    <source>
        <dbReference type="ARBA" id="ARBA00023136"/>
    </source>
</evidence>
<dbReference type="GO" id="GO:0016477">
    <property type="term" value="P:cell migration"/>
    <property type="evidence" value="ECO:0007669"/>
    <property type="project" value="TreeGrafter"/>
</dbReference>
<comment type="subcellular location">
    <subcellularLocation>
        <location evidence="1">Membrane</location>
    </subcellularLocation>
</comment>
<feature type="domain" description="Cadherin" evidence="5">
    <location>
        <begin position="2195"/>
        <end position="2292"/>
    </location>
</feature>
<dbReference type="SUPFAM" id="SSF50998">
    <property type="entry name" value="Quinoprotein alcohol dehydrogenase-like"/>
    <property type="match status" value="1"/>
</dbReference>
<name>A0A517SDJ2_9PLAN</name>
<keyword evidence="3" id="KW-0106">Calcium</keyword>
<dbReference type="Pfam" id="PF00028">
    <property type="entry name" value="Cadherin"/>
    <property type="match status" value="4"/>
</dbReference>
<feature type="domain" description="Cadherin" evidence="5">
    <location>
        <begin position="2405"/>
        <end position="2503"/>
    </location>
</feature>
<sequence length="2796" mass="294915">MVPFRMAGWIQRSLGLRPRLRRIRRRKIAGLNHGALSGQVVTLETRILPAAVTNVGDLNGDPNYQNDSSNAREYTTIGNRTFFTYNSQVTNKPILAFTDATTGVTTILPDQTNFRFSPNTQISELTVFQGKLYFVATDGNPSMGLGKELWSLDPSSINASTSFADFTCITDFDGIHANNVNGTANSAINGKQTLTDGTTTGNAKNEGSDPAHLTVSGSRLYFTATNDLSGQGGNRELYSFDGATAQLVKDINSNPIFLSGSSTPSQLVDAGGLLYFTAVDIVNNGRELWRTDGTAAGTFMVANIKPNGDGDITDITPANGTSVFFSANDGAVGNELWFSDGTVAGTRLVKDIQGVINGVNQGSNPSSMLWVNGVLYFSADDGIVGKELWKSDGTAAGTVLVRDIAQTGPNGVLDVKQNSNPHNLTLVNGVVYFSANDGLEGFELWQTDGTTGGTQIVRLASDPSGVPGHPFAGINRNLTSSGDSTGGSYPGSLLDVNGTLYFVATDTYDQNGQTNFELWRVNSATGLIQKAGGEVNQLFNVWQSQFDIPDPQQDFTYAKSMADAFRATEAISDTSPTGFRSNASNQQLFLGPNGLIYFAADNGANGSKVGALGEYSPNFEPWRFDTATQTASLVKDMTVQTLTSTNPFGFTTTNVSVTDPATGFTVTRTRTFFFFTDTRLQERNIGMAYYDGQTGQITDSGLRFDSIGTTQRPNPFVFGNNSILFIANGKEVWRTNGTYEGTEAVATADVSIDLLTVSGTRYFYYGVNYTFSGNNRSANGELWSGTTGSAAAEQVIEIAPTVQNFNRSADISFIVPAGGNSVWFDANDYGNANNGSRDGLWISNGTTDNNGTRFVVSGAAAGAANPTGPQGPDFPYAAASTPGVVYFAAGTTLYRSTIVLGANGVDQAATDAATFAIAPGVGNISQITVVTGGVYFVANGSQLYFSDGINPANTVLVGSFFNLTELTAVGNRLYFVDFGSDIHTSSVTAGVPSAPVSLEATSLNNIHSLVLSGTRLYFSARSAAGGQELWTSLDGGPASQVTDIRAGNTDSLSLSPDFPRHSEIGVGNGLVWFGANDLTLGEVLSSVPSGSSGLTPATSRPDIIRPTTGDSSARDFIILDVDTFGGFSEPTVYFFSDVGPQRSVLSAISSNPSDISLTTIDTYRNWGHVPGDLVFFDDYSAVDTQIESVPTQYEHFGEYGHPQDPYGIYKSGKTATANFGGYLGSQFLFYSGFNSDNTGGQNPFNYGQELYVLWLGGVTRLTDLRVASNTAQGNSNPGYLTSIGNNADGESTFVLFAASSGSSNGALYRVTTTNQAPSTFPVVQVSSATVNPRYLQSLGGGQGTGGLIYFTAGAENARTAWVTDGTTVTQLSTAIVDESAGDGKIFGFSNGRVYFSAREPGNNTNFELYSTAHSLNGSATQLADINPGAAGSRPGNFTDVNGTMYFAANDGTHGFELWKTDGTAAGTVLVSDLEAGAAGSNPGVSISTVIDTDLNGVSTTRTVYTYDGFAVGNTRPDEFGVANAGVNSPNQENPAKPNSGDNTGTATLMFAATTTQHGRELFQVTPSFDLDNDGDVDANDSQTFSFNGQSYTLNSNRIQLVKDMAPGSRSSNPKNLTTIDGTVYFSADDGLSGDTLWQSVGLDQITGNTLTRKMVDDADLFTSNPALVNGIRNPDNFTLLTTNNKTLNRLIFTAANDLGKTELYTLSINHTPVALNLSSNAVAENRPQGTVVGSLVTTDPDFGDSFQYQFVEGVGDTDNNLFQIVGTSLQIKGNLDFELKNQYTVRVRTTDQRGQFYERSFTVNVSDVNEFGETPDDQNIDLKFTDPVTGLDLVNDTARLDEIPSVAPTAPPPTTVDIALATLLPVNDDAITANNVFSIVPGQLDADSFVVDKRNGLNYQVFLKAGAVLDFEAKGQYQVDIQMQDPSVAGSSPVTRRFTLILNDLNESPIGPLSDSDPSSDVPGTPAINGSVLENAANGTTVGIVALAIDPDTQLNPVTYTLTNNAGGRFEIVNTVDGLGRRVGVVQVLNGAGLNYEDPANPSHLWTITVLASSSDGTSESRDFVIQVLDENEFSISSMIDVDPTVNAVMENAPTGTPVGITARAVDQDGSNNVVTYSLYSDAGGRFQIDPVTGVISVLNGALINREVASAFHIYAQATSQDGSTTYTNFIINVLDENEFGVSQIFDLNSAPNVVSENAPNGTAVGITAFAYDSDATNNGVTYSLYSNAGGRFAINPTTGVITVANSALLDRELAAAWHVLVQATSQDGSKSYQDFPIVLADENEFAIGPVFDVDSAPNSVIENAPTGTTVGVTALAVDKDATATTTYSLLNNAGGRFTIHPVTGVVTVLNGALLDREAAAWHIITVLARSSDGSTSQQNFTINLADLNEFPVGPITNAGSGQQSVLEHSPVGTLVGVTARAVDPDATNNQVTYSLTDNSGGRFAVNPITGVVTIANSVLFDREVAASFNFTVKATSQDGSSTERTFTIDVVEVNDNQVSDIIDTNAAVNNVNEKAPTGTIVGITAFASDPDVGALGPITYSLQDTSGGRYKIDPLTGVVTVDDGTRIDFETGPSNLIVVKATSLDGSFKTKSFTITVNDVYEDPVITLDNTTVPENLPAGAPVGLFGVQNASPSSPTYTLVSGTGATNNSSFQIVGNLLRTKSTFNFEAKSTYSIRVRMTSANGLSVTQVFTIGVTNVNEGPTGISLSKSSVKRTSPVGTTVGQLSGIDPDPGSTFTYSLVAGSGSTDNAKFAIAGNQLRVNAPLGTSSRASIRVRVTDQFGMSYEKTFSISLTR</sequence>
<dbReference type="SMART" id="SM00112">
    <property type="entry name" value="CA"/>
    <property type="match status" value="9"/>
</dbReference>
<feature type="domain" description="Cadherin" evidence="5">
    <location>
        <begin position="1964"/>
        <end position="2086"/>
    </location>
</feature>
<dbReference type="OrthoDB" id="5242130at2"/>
<evidence type="ECO:0000256" key="1">
    <source>
        <dbReference type="ARBA" id="ARBA00004370"/>
    </source>
</evidence>
<feature type="domain" description="Cadherin" evidence="5">
    <location>
        <begin position="2606"/>
        <end position="2705"/>
    </location>
</feature>
<evidence type="ECO:0000256" key="2">
    <source>
        <dbReference type="ARBA" id="ARBA00022737"/>
    </source>
</evidence>
<dbReference type="GO" id="GO:0045296">
    <property type="term" value="F:cadherin binding"/>
    <property type="evidence" value="ECO:0007669"/>
    <property type="project" value="TreeGrafter"/>
</dbReference>
<evidence type="ECO:0000259" key="5">
    <source>
        <dbReference type="PROSITE" id="PS50268"/>
    </source>
</evidence>
<dbReference type="GO" id="GO:0007156">
    <property type="term" value="P:homophilic cell adhesion via plasma membrane adhesion molecules"/>
    <property type="evidence" value="ECO:0007669"/>
    <property type="project" value="InterPro"/>
</dbReference>
<dbReference type="PANTHER" id="PTHR24027">
    <property type="entry name" value="CADHERIN-23"/>
    <property type="match status" value="1"/>
</dbReference>
<dbReference type="CDD" id="cd11304">
    <property type="entry name" value="Cadherin_repeat"/>
    <property type="match status" value="8"/>
</dbReference>
<feature type="domain" description="Cadherin" evidence="5">
    <location>
        <begin position="1845"/>
        <end position="1954"/>
    </location>
</feature>
<protein>
    <submittedName>
        <fullName evidence="6">Cadherin domain protein</fullName>
    </submittedName>
</protein>
<dbReference type="InterPro" id="IPR015919">
    <property type="entry name" value="Cadherin-like_sf"/>
</dbReference>
<evidence type="ECO:0000256" key="3">
    <source>
        <dbReference type="ARBA" id="ARBA00022837"/>
    </source>
</evidence>
<evidence type="ECO:0000313" key="6">
    <source>
        <dbReference type="EMBL" id="QDT54177.1"/>
    </source>
</evidence>
<feature type="domain" description="Cadherin" evidence="5">
    <location>
        <begin position="2512"/>
        <end position="2607"/>
    </location>
</feature>
<keyword evidence="7" id="KW-1185">Reference proteome</keyword>